<gene>
    <name evidence="1" type="ORF">S01H1_26913</name>
</gene>
<reference evidence="1" key="1">
    <citation type="journal article" date="2014" name="Front. Microbiol.">
        <title>High frequency of phylogenetically diverse reductive dehalogenase-homologous genes in deep subseafloor sedimentary metagenomes.</title>
        <authorList>
            <person name="Kawai M."/>
            <person name="Futagami T."/>
            <person name="Toyoda A."/>
            <person name="Takaki Y."/>
            <person name="Nishi S."/>
            <person name="Hori S."/>
            <person name="Arai W."/>
            <person name="Tsubouchi T."/>
            <person name="Morono Y."/>
            <person name="Uchiyama I."/>
            <person name="Ito T."/>
            <person name="Fujiyama A."/>
            <person name="Inagaki F."/>
            <person name="Takami H."/>
        </authorList>
    </citation>
    <scope>NUCLEOTIDE SEQUENCE</scope>
    <source>
        <strain evidence="1">Expedition CK06-06</strain>
    </source>
</reference>
<accession>X0TH78</accession>
<name>X0TH78_9ZZZZ</name>
<organism evidence="1">
    <name type="scientific">marine sediment metagenome</name>
    <dbReference type="NCBI Taxonomy" id="412755"/>
    <lineage>
        <taxon>unclassified sequences</taxon>
        <taxon>metagenomes</taxon>
        <taxon>ecological metagenomes</taxon>
    </lineage>
</organism>
<dbReference type="EMBL" id="BARS01016347">
    <property type="protein sequence ID" value="GAF86646.1"/>
    <property type="molecule type" value="Genomic_DNA"/>
</dbReference>
<dbReference type="AlphaFoldDB" id="X0TH78"/>
<sequence>MLNMKKGLFIIAVCITLIPLITPLSLLASETHSVSQNNDVEIKIYAGVYEKTEGRIGLGFVISMCNNLNETINGTIEISSNNLRGQNVRLHRWSFTLGHHPPIKFKQIDWIHFPYPVVTLTITVETVGLIFSRSGMEIGPIVIFESN</sequence>
<protein>
    <submittedName>
        <fullName evidence="1">Uncharacterized protein</fullName>
    </submittedName>
</protein>
<evidence type="ECO:0000313" key="1">
    <source>
        <dbReference type="EMBL" id="GAF86646.1"/>
    </source>
</evidence>
<comment type="caution">
    <text evidence="1">The sequence shown here is derived from an EMBL/GenBank/DDBJ whole genome shotgun (WGS) entry which is preliminary data.</text>
</comment>
<proteinExistence type="predicted"/>